<dbReference type="AlphaFoldDB" id="A0ABD1I887"/>
<accession>A0ABD1I887</accession>
<name>A0ABD1I887_SALDI</name>
<keyword evidence="2" id="KW-1185">Reference proteome</keyword>
<protein>
    <submittedName>
        <fullName evidence="1">Uncharacterized protein</fullName>
    </submittedName>
</protein>
<reference evidence="1 2" key="1">
    <citation type="submission" date="2024-06" db="EMBL/GenBank/DDBJ databases">
        <title>A chromosome level genome sequence of Diviner's sage (Salvia divinorum).</title>
        <authorList>
            <person name="Ford S.A."/>
            <person name="Ro D.-K."/>
            <person name="Ness R.W."/>
            <person name="Phillips M.A."/>
        </authorList>
    </citation>
    <scope>NUCLEOTIDE SEQUENCE [LARGE SCALE GENOMIC DNA]</scope>
    <source>
        <strain evidence="1">SAF-2024a</strain>
        <tissue evidence="1">Leaf</tissue>
    </source>
</reference>
<dbReference type="Proteomes" id="UP001567538">
    <property type="component" value="Unassembled WGS sequence"/>
</dbReference>
<evidence type="ECO:0000313" key="1">
    <source>
        <dbReference type="EMBL" id="KAL1564033.1"/>
    </source>
</evidence>
<organism evidence="1 2">
    <name type="scientific">Salvia divinorum</name>
    <name type="common">Maria pastora</name>
    <name type="synonym">Diviner's sage</name>
    <dbReference type="NCBI Taxonomy" id="28513"/>
    <lineage>
        <taxon>Eukaryota</taxon>
        <taxon>Viridiplantae</taxon>
        <taxon>Streptophyta</taxon>
        <taxon>Embryophyta</taxon>
        <taxon>Tracheophyta</taxon>
        <taxon>Spermatophyta</taxon>
        <taxon>Magnoliopsida</taxon>
        <taxon>eudicotyledons</taxon>
        <taxon>Gunneridae</taxon>
        <taxon>Pentapetalae</taxon>
        <taxon>asterids</taxon>
        <taxon>lamiids</taxon>
        <taxon>Lamiales</taxon>
        <taxon>Lamiaceae</taxon>
        <taxon>Nepetoideae</taxon>
        <taxon>Mentheae</taxon>
        <taxon>Salviinae</taxon>
        <taxon>Salvia</taxon>
        <taxon>Salvia subgen. Calosphace</taxon>
    </lineage>
</organism>
<evidence type="ECO:0000313" key="2">
    <source>
        <dbReference type="Proteomes" id="UP001567538"/>
    </source>
</evidence>
<proteinExistence type="predicted"/>
<comment type="caution">
    <text evidence="1">The sequence shown here is derived from an EMBL/GenBank/DDBJ whole genome shotgun (WGS) entry which is preliminary data.</text>
</comment>
<sequence length="84" mass="10061">MLHIYSTRFAIHGSFFLREKGNAIDEDWFQSPKLRPKRKTGEEFASDERLNRGERMIEYVMKRGKCVKEGRLLNRQKGIFILER</sequence>
<dbReference type="EMBL" id="JBEAFC010000003">
    <property type="protein sequence ID" value="KAL1564033.1"/>
    <property type="molecule type" value="Genomic_DNA"/>
</dbReference>
<gene>
    <name evidence="1" type="ORF">AAHA92_06438</name>
</gene>